<accession>A0A7Z7IZN1</accession>
<sequence>MAQKPQRPRVHATRLPRPPDGCTLVFELSFATTALVKVRAGAAAQSSPHIALHIR</sequence>
<gene>
    <name evidence="1" type="ORF">XFF6991_180264</name>
</gene>
<evidence type="ECO:0000313" key="1">
    <source>
        <dbReference type="EMBL" id="SOO23153.1"/>
    </source>
</evidence>
<proteinExistence type="predicted"/>
<reference evidence="1 2" key="1">
    <citation type="submission" date="2017-10" db="EMBL/GenBank/DDBJ databases">
        <authorList>
            <person name="Regsiter A."/>
            <person name="William W."/>
        </authorList>
    </citation>
    <scope>NUCLEOTIDE SEQUENCE [LARGE SCALE GENOMIC DNA]</scope>
    <source>
        <strain evidence="1 2">CFBP6991</strain>
    </source>
</reference>
<evidence type="ECO:0000313" key="2">
    <source>
        <dbReference type="Proteomes" id="UP000234345"/>
    </source>
</evidence>
<dbReference type="EMBL" id="OCZC01000046">
    <property type="protein sequence ID" value="SOO23153.1"/>
    <property type="molecule type" value="Genomic_DNA"/>
</dbReference>
<organism evidence="1 2">
    <name type="scientific">Xanthomonas campestris pv. phaseoli</name>
    <dbReference type="NCBI Taxonomy" id="317013"/>
    <lineage>
        <taxon>Bacteria</taxon>
        <taxon>Pseudomonadati</taxon>
        <taxon>Pseudomonadota</taxon>
        <taxon>Gammaproteobacteria</taxon>
        <taxon>Lysobacterales</taxon>
        <taxon>Lysobacteraceae</taxon>
        <taxon>Xanthomonas</taxon>
    </lineage>
</organism>
<dbReference type="AlphaFoldDB" id="A0A7Z7IZN1"/>
<name>A0A7Z7IZN1_XANCH</name>
<comment type="caution">
    <text evidence="1">The sequence shown here is derived from an EMBL/GenBank/DDBJ whole genome shotgun (WGS) entry which is preliminary data.</text>
</comment>
<protein>
    <submittedName>
        <fullName evidence="1">Uncharacterized protein</fullName>
    </submittedName>
</protein>
<dbReference type="Proteomes" id="UP000234345">
    <property type="component" value="Unassembled WGS sequence"/>
</dbReference>